<dbReference type="PATRIC" id="fig|1423749.3.peg.1468"/>
<evidence type="ECO:0000256" key="6">
    <source>
        <dbReference type="ARBA" id="ARBA00021582"/>
    </source>
</evidence>
<protein>
    <recommendedName>
        <fullName evidence="6">D-3-phosphoglycerate dehydrogenase</fullName>
        <ecNumber evidence="4">1.1.1.399</ecNumber>
        <ecNumber evidence="5">1.1.1.95</ecNumber>
    </recommendedName>
    <alternativeName>
        <fullName evidence="9">2-oxoglutarate reductase</fullName>
    </alternativeName>
</protein>
<dbReference type="SUPFAM" id="SSF55021">
    <property type="entry name" value="ACT-like"/>
    <property type="match status" value="1"/>
</dbReference>
<evidence type="ECO:0000256" key="4">
    <source>
        <dbReference type="ARBA" id="ARBA00013001"/>
    </source>
</evidence>
<dbReference type="UniPathway" id="UPA00135">
    <property type="reaction ID" value="UER00196"/>
</dbReference>
<dbReference type="PROSITE" id="PS51671">
    <property type="entry name" value="ACT"/>
    <property type="match status" value="1"/>
</dbReference>
<dbReference type="Pfam" id="PF13291">
    <property type="entry name" value="ACT_4"/>
    <property type="match status" value="1"/>
</dbReference>
<evidence type="ECO:0000313" key="15">
    <source>
        <dbReference type="Proteomes" id="UP000051739"/>
    </source>
</evidence>
<evidence type="ECO:0000256" key="7">
    <source>
        <dbReference type="ARBA" id="ARBA00023002"/>
    </source>
</evidence>
<feature type="domain" description="ACT" evidence="13">
    <location>
        <begin position="316"/>
        <end position="388"/>
    </location>
</feature>
<evidence type="ECO:0000256" key="8">
    <source>
        <dbReference type="ARBA" id="ARBA00023027"/>
    </source>
</evidence>
<dbReference type="Pfam" id="PF00389">
    <property type="entry name" value="2-Hacid_dh"/>
    <property type="match status" value="1"/>
</dbReference>
<dbReference type="InterPro" id="IPR006140">
    <property type="entry name" value="D-isomer_DH_NAD-bd"/>
</dbReference>
<evidence type="ECO:0000256" key="1">
    <source>
        <dbReference type="ARBA" id="ARBA00003800"/>
    </source>
</evidence>
<comment type="pathway">
    <text evidence="2">Amino-acid biosynthesis; L-serine biosynthesis; L-serine from 3-phospho-D-glycerate: step 1/3.</text>
</comment>
<gene>
    <name evidence="14" type="ORF">FC60_GL001424</name>
</gene>
<comment type="function">
    <text evidence="1">Catalyzes the reversible oxidation of 3-phospho-D-glycerate to 3-phosphonooxypyruvate, the first step of the phosphorylated L-serine biosynthesis pathway. Also catalyzes the reversible oxidation of 2-hydroxyglutarate to 2-oxoglutarate.</text>
</comment>
<dbReference type="EMBL" id="AZFN01000005">
    <property type="protein sequence ID" value="KRM03128.1"/>
    <property type="molecule type" value="Genomic_DNA"/>
</dbReference>
<dbReference type="SUPFAM" id="SSF52283">
    <property type="entry name" value="Formate/glycerate dehydrogenase catalytic domain-like"/>
    <property type="match status" value="1"/>
</dbReference>
<evidence type="ECO:0000259" key="13">
    <source>
        <dbReference type="PROSITE" id="PS51671"/>
    </source>
</evidence>
<dbReference type="CDD" id="cd12174">
    <property type="entry name" value="PGDH_like_3"/>
    <property type="match status" value="1"/>
</dbReference>
<dbReference type="GO" id="GO:0051287">
    <property type="term" value="F:NAD binding"/>
    <property type="evidence" value="ECO:0007669"/>
    <property type="project" value="InterPro"/>
</dbReference>
<dbReference type="Proteomes" id="UP000051739">
    <property type="component" value="Unassembled WGS sequence"/>
</dbReference>
<dbReference type="Gene3D" id="3.30.70.260">
    <property type="match status" value="1"/>
</dbReference>
<dbReference type="AlphaFoldDB" id="A0A0R1VC77"/>
<dbReference type="SUPFAM" id="SSF51735">
    <property type="entry name" value="NAD(P)-binding Rossmann-fold domains"/>
    <property type="match status" value="1"/>
</dbReference>
<dbReference type="InterPro" id="IPR006139">
    <property type="entry name" value="D-isomer_2_OHA_DH_cat_dom"/>
</dbReference>
<sequence>MYQVKTYNVISPVGLAKLPASQYAVNKSDDPDALIIRSQDMHTTDFGKNVKVIARAGAGFNNIPLDKANEQGTVVFNTPGSNANAVKELVIGMLILCNRHVIDAVNWSAQLVGADVSLQTEKNKNHFAGHELVGKTIGVIGLGNVGSRVAGAAQQLGMKVVGYDPYISVEHALQLSNQIPRLDSLAELLQQSDFVTVHIPYTEDNRHLIGENEIAMMPKGAVLFNYSRTDIVDDAAATQVLDQGHLQLYVTDFSTQAAVENPKAIVTPHLGGTTEEAEINGAVMAANTIRNFLEQGIIHHSVNMPEMTTPMQYNHRITVMHQNVPNMLGQITTAVANANINIDNLSNQSRETMAYTVIDLNQLDDDTEALIKNLEAIPAVVRVRLLNR</sequence>
<dbReference type="PROSITE" id="PS00670">
    <property type="entry name" value="D_2_HYDROXYACID_DH_2"/>
    <property type="match status" value="1"/>
</dbReference>
<evidence type="ECO:0000256" key="3">
    <source>
        <dbReference type="ARBA" id="ARBA00005854"/>
    </source>
</evidence>
<dbReference type="CDD" id="cd04901">
    <property type="entry name" value="ACT_3PGDH"/>
    <property type="match status" value="1"/>
</dbReference>
<dbReference type="InterPro" id="IPR045865">
    <property type="entry name" value="ACT-like_dom_sf"/>
</dbReference>
<organism evidence="14 15">
    <name type="scientific">Limosilactobacillus gastricus DSM 16045</name>
    <dbReference type="NCBI Taxonomy" id="1423749"/>
    <lineage>
        <taxon>Bacteria</taxon>
        <taxon>Bacillati</taxon>
        <taxon>Bacillota</taxon>
        <taxon>Bacilli</taxon>
        <taxon>Lactobacillales</taxon>
        <taxon>Lactobacillaceae</taxon>
        <taxon>Limosilactobacillus</taxon>
    </lineage>
</organism>
<evidence type="ECO:0000256" key="5">
    <source>
        <dbReference type="ARBA" id="ARBA00013143"/>
    </source>
</evidence>
<name>A0A0R1VC77_9LACO</name>
<evidence type="ECO:0000256" key="11">
    <source>
        <dbReference type="ARBA" id="ARBA00048731"/>
    </source>
</evidence>
<evidence type="ECO:0000256" key="2">
    <source>
        <dbReference type="ARBA" id="ARBA00005216"/>
    </source>
</evidence>
<dbReference type="Pfam" id="PF02826">
    <property type="entry name" value="2-Hacid_dh_C"/>
    <property type="match status" value="1"/>
</dbReference>
<evidence type="ECO:0000256" key="9">
    <source>
        <dbReference type="ARBA" id="ARBA00030455"/>
    </source>
</evidence>
<comment type="similarity">
    <text evidence="3 12">Belongs to the D-isomer specific 2-hydroxyacid dehydrogenase family.</text>
</comment>
<comment type="caution">
    <text evidence="14">The sequence shown here is derived from an EMBL/GenBank/DDBJ whole genome shotgun (WGS) entry which is preliminary data.</text>
</comment>
<dbReference type="PROSITE" id="PS00065">
    <property type="entry name" value="D_2_HYDROXYACID_DH_1"/>
    <property type="match status" value="1"/>
</dbReference>
<reference evidence="14 15" key="1">
    <citation type="journal article" date="2015" name="Genome Announc.">
        <title>Expanding the biotechnology potential of lactobacilli through comparative genomics of 213 strains and associated genera.</title>
        <authorList>
            <person name="Sun Z."/>
            <person name="Harris H.M."/>
            <person name="McCann A."/>
            <person name="Guo C."/>
            <person name="Argimon S."/>
            <person name="Zhang W."/>
            <person name="Yang X."/>
            <person name="Jeffery I.B."/>
            <person name="Cooney J.C."/>
            <person name="Kagawa T.F."/>
            <person name="Liu W."/>
            <person name="Song Y."/>
            <person name="Salvetti E."/>
            <person name="Wrobel A."/>
            <person name="Rasinkangas P."/>
            <person name="Parkhill J."/>
            <person name="Rea M.C."/>
            <person name="O'Sullivan O."/>
            <person name="Ritari J."/>
            <person name="Douillard F.P."/>
            <person name="Paul Ross R."/>
            <person name="Yang R."/>
            <person name="Briner A.E."/>
            <person name="Felis G.E."/>
            <person name="de Vos W.M."/>
            <person name="Barrangou R."/>
            <person name="Klaenhammer T.R."/>
            <person name="Caufield P.W."/>
            <person name="Cui Y."/>
            <person name="Zhang H."/>
            <person name="O'Toole P.W."/>
        </authorList>
    </citation>
    <scope>NUCLEOTIDE SEQUENCE [LARGE SCALE GENOMIC DNA]</scope>
    <source>
        <strain evidence="14 15">DSM 16045</strain>
    </source>
</reference>
<keyword evidence="8" id="KW-0520">NAD</keyword>
<comment type="catalytic activity">
    <reaction evidence="11">
        <text>(2R)-3-phosphoglycerate + NAD(+) = 3-phosphooxypyruvate + NADH + H(+)</text>
        <dbReference type="Rhea" id="RHEA:12641"/>
        <dbReference type="ChEBI" id="CHEBI:15378"/>
        <dbReference type="ChEBI" id="CHEBI:18110"/>
        <dbReference type="ChEBI" id="CHEBI:57540"/>
        <dbReference type="ChEBI" id="CHEBI:57945"/>
        <dbReference type="ChEBI" id="CHEBI:58272"/>
        <dbReference type="EC" id="1.1.1.95"/>
    </reaction>
</comment>
<dbReference type="InterPro" id="IPR002912">
    <property type="entry name" value="ACT_dom"/>
</dbReference>
<keyword evidence="7 12" id="KW-0560">Oxidoreductase</keyword>
<dbReference type="RefSeq" id="WP_056936899.1">
    <property type="nucleotide sequence ID" value="NZ_AZFN01000005.1"/>
</dbReference>
<dbReference type="EC" id="1.1.1.95" evidence="5"/>
<dbReference type="InterPro" id="IPR036291">
    <property type="entry name" value="NAD(P)-bd_dom_sf"/>
</dbReference>
<dbReference type="Gene3D" id="3.40.50.720">
    <property type="entry name" value="NAD(P)-binding Rossmann-like Domain"/>
    <property type="match status" value="2"/>
</dbReference>
<dbReference type="EC" id="1.1.1.399" evidence="4"/>
<dbReference type="InterPro" id="IPR029752">
    <property type="entry name" value="D-isomer_DH_CS1"/>
</dbReference>
<keyword evidence="15" id="KW-1185">Reference proteome</keyword>
<accession>A0A0R1VC77</accession>
<evidence type="ECO:0000313" key="14">
    <source>
        <dbReference type="EMBL" id="KRM03128.1"/>
    </source>
</evidence>
<dbReference type="GO" id="GO:0004617">
    <property type="term" value="F:phosphoglycerate dehydrogenase activity"/>
    <property type="evidence" value="ECO:0007669"/>
    <property type="project" value="UniProtKB-EC"/>
</dbReference>
<dbReference type="PANTHER" id="PTHR42938">
    <property type="entry name" value="FORMATE DEHYDROGENASE 1"/>
    <property type="match status" value="1"/>
</dbReference>
<dbReference type="PANTHER" id="PTHR42938:SF47">
    <property type="entry name" value="HYDROXYPYRUVATE REDUCTASE"/>
    <property type="match status" value="1"/>
</dbReference>
<dbReference type="InterPro" id="IPR029753">
    <property type="entry name" value="D-isomer_DH_CS"/>
</dbReference>
<evidence type="ECO:0000256" key="12">
    <source>
        <dbReference type="RuleBase" id="RU003719"/>
    </source>
</evidence>
<comment type="catalytic activity">
    <reaction evidence="10">
        <text>(R)-2-hydroxyglutarate + NAD(+) = 2-oxoglutarate + NADH + H(+)</text>
        <dbReference type="Rhea" id="RHEA:49612"/>
        <dbReference type="ChEBI" id="CHEBI:15378"/>
        <dbReference type="ChEBI" id="CHEBI:15801"/>
        <dbReference type="ChEBI" id="CHEBI:16810"/>
        <dbReference type="ChEBI" id="CHEBI:57540"/>
        <dbReference type="ChEBI" id="CHEBI:57945"/>
        <dbReference type="EC" id="1.1.1.399"/>
    </reaction>
</comment>
<evidence type="ECO:0000256" key="10">
    <source>
        <dbReference type="ARBA" id="ARBA00048126"/>
    </source>
</evidence>
<proteinExistence type="inferred from homology"/>